<comment type="caution">
    <text evidence="2">The sequence shown here is derived from an EMBL/GenBank/DDBJ whole genome shotgun (WGS) entry which is preliminary data.</text>
</comment>
<accession>A0ABY3CIF5</accession>
<dbReference type="InterPro" id="IPR021953">
    <property type="entry name" value="DUF3570"/>
</dbReference>
<feature type="chain" id="PRO_5047232800" evidence="1">
    <location>
        <begin position="30"/>
        <end position="407"/>
    </location>
</feature>
<gene>
    <name evidence="2" type="ORF">EKO24_000905</name>
</gene>
<feature type="signal peptide" evidence="1">
    <location>
        <begin position="1"/>
        <end position="29"/>
    </location>
</feature>
<dbReference type="Proteomes" id="UP000733744">
    <property type="component" value="Unassembled WGS sequence"/>
</dbReference>
<dbReference type="RefSeq" id="WP_127029467.1">
    <property type="nucleotide sequence ID" value="NZ_RYFG02000008.1"/>
</dbReference>
<keyword evidence="1" id="KW-0732">Signal</keyword>
<dbReference type="EMBL" id="RYFG02000008">
    <property type="protein sequence ID" value="TRX03263.1"/>
    <property type="molecule type" value="Genomic_DNA"/>
</dbReference>
<name>A0ABY3CIF5_9GAMM</name>
<keyword evidence="3" id="KW-1185">Reference proteome</keyword>
<organism evidence="2 3">
    <name type="scientific">Candidatus Methylobacter oryzae</name>
    <dbReference type="NCBI Taxonomy" id="2497749"/>
    <lineage>
        <taxon>Bacteria</taxon>
        <taxon>Pseudomonadati</taxon>
        <taxon>Pseudomonadota</taxon>
        <taxon>Gammaproteobacteria</taxon>
        <taxon>Methylococcales</taxon>
        <taxon>Methylococcaceae</taxon>
        <taxon>Methylobacter</taxon>
    </lineage>
</organism>
<proteinExistence type="predicted"/>
<sequence>MKQRKISHTLARLSCAALALPGLMPTATAGRVEETYNADFQYGHYAESNQRMQVDIFEGALSAPIGKSMTASVNLVRDMVSGASPIYNYKDEQGRIQQVISGASPSSSCGESICEQRDAVSSGLTYFLDSAAINAGGGFSREHDYTSRYFNTNMSLDLNKKLTTLNFGASVAFDEIAPSPSAWNSRDMNFKSHKTSQQYLLGVAQVIDKDSLVQSNMTFGYQSGFLSDPYKWVAFYDGNNFSDFQQDKRPQQKFQWAWLNQYVRHFGALNNAALHLDYRFTTDDWGVNSHTFEASWHQPIVDNWQIIPRFRYYSQDKADFYQPVFDGNSANYAAYSSDYRLAGFGAFSGGLKLSKEITQIKPFSQLKFQTGFEYYNHKAGYELGGNNRGNFDSFSYTMVTASFNLKF</sequence>
<protein>
    <submittedName>
        <fullName evidence="2">DUF3570 domain-containing protein</fullName>
    </submittedName>
</protein>
<evidence type="ECO:0000313" key="2">
    <source>
        <dbReference type="EMBL" id="TRX03263.1"/>
    </source>
</evidence>
<reference evidence="2 3" key="1">
    <citation type="journal article" date="2019" name="Antonie Van Leeuwenhoek">
        <title>Description of 'Ca. Methylobacter oryzae' KRF1, a novel species from the environmentally important Methylobacter clade 2.</title>
        <authorList>
            <person name="Khatri K."/>
            <person name="Mohite J.A."/>
            <person name="Pandit P.S."/>
            <person name="Bahulikar R."/>
            <person name="Rahalkar M.C."/>
        </authorList>
    </citation>
    <scope>NUCLEOTIDE SEQUENCE [LARGE SCALE GENOMIC DNA]</scope>
    <source>
        <strain evidence="2 3">KRF1</strain>
    </source>
</reference>
<evidence type="ECO:0000313" key="3">
    <source>
        <dbReference type="Proteomes" id="UP000733744"/>
    </source>
</evidence>
<dbReference type="Pfam" id="PF12094">
    <property type="entry name" value="DUF3570"/>
    <property type="match status" value="1"/>
</dbReference>
<evidence type="ECO:0000256" key="1">
    <source>
        <dbReference type="SAM" id="SignalP"/>
    </source>
</evidence>